<comment type="similarity">
    <text evidence="5 11">Belongs to the purine/pyrimidine phosphoribosyltransferase family.</text>
</comment>
<dbReference type="InterPro" id="IPR050054">
    <property type="entry name" value="UPRTase/APRTase"/>
</dbReference>
<comment type="catalytic activity">
    <reaction evidence="1 11">
        <text>AMP + diphosphate = 5-phospho-alpha-D-ribose 1-diphosphate + adenine</text>
        <dbReference type="Rhea" id="RHEA:16609"/>
        <dbReference type="ChEBI" id="CHEBI:16708"/>
        <dbReference type="ChEBI" id="CHEBI:33019"/>
        <dbReference type="ChEBI" id="CHEBI:58017"/>
        <dbReference type="ChEBI" id="CHEBI:456215"/>
        <dbReference type="EC" id="2.4.2.7"/>
    </reaction>
</comment>
<dbReference type="HAMAP" id="MF_00004">
    <property type="entry name" value="Aden_phosphoribosyltr"/>
    <property type="match status" value="1"/>
</dbReference>
<organism evidence="13 14">
    <name type="scientific">Eiseniibacteriota bacterium</name>
    <dbReference type="NCBI Taxonomy" id="2212470"/>
    <lineage>
        <taxon>Bacteria</taxon>
        <taxon>Candidatus Eiseniibacteriota</taxon>
    </lineage>
</organism>
<dbReference type="FunFam" id="3.40.50.2020:FF:000021">
    <property type="entry name" value="Adenine phosphoribosyltransferase"/>
    <property type="match status" value="1"/>
</dbReference>
<keyword evidence="10 11" id="KW-0660">Purine salvage</keyword>
<comment type="pathway">
    <text evidence="4 11">Purine metabolism; AMP biosynthesis via salvage pathway; AMP from adenine: step 1/1.</text>
</comment>
<dbReference type="GO" id="GO:0003999">
    <property type="term" value="F:adenine phosphoribosyltransferase activity"/>
    <property type="evidence" value="ECO:0007669"/>
    <property type="project" value="UniProtKB-UniRule"/>
</dbReference>
<keyword evidence="9 11" id="KW-0808">Transferase</keyword>
<dbReference type="GO" id="GO:0002055">
    <property type="term" value="F:adenine binding"/>
    <property type="evidence" value="ECO:0007669"/>
    <property type="project" value="TreeGrafter"/>
</dbReference>
<reference evidence="13 14" key="1">
    <citation type="journal article" date="2019" name="Nat. Microbiol.">
        <title>Mediterranean grassland soil C-N compound turnover is dependent on rainfall and depth, and is mediated by genomically divergent microorganisms.</title>
        <authorList>
            <person name="Diamond S."/>
            <person name="Andeer P.F."/>
            <person name="Li Z."/>
            <person name="Crits-Christoph A."/>
            <person name="Burstein D."/>
            <person name="Anantharaman K."/>
            <person name="Lane K.R."/>
            <person name="Thomas B.C."/>
            <person name="Pan C."/>
            <person name="Northen T.R."/>
            <person name="Banfield J.F."/>
        </authorList>
    </citation>
    <scope>NUCLEOTIDE SEQUENCE [LARGE SCALE GENOMIC DNA]</scope>
    <source>
        <strain evidence="13">WS_9</strain>
    </source>
</reference>
<dbReference type="UniPathway" id="UPA00588">
    <property type="reaction ID" value="UER00646"/>
</dbReference>
<dbReference type="GO" id="GO:0005737">
    <property type="term" value="C:cytoplasm"/>
    <property type="evidence" value="ECO:0007669"/>
    <property type="project" value="UniProtKB-SubCell"/>
</dbReference>
<dbReference type="GO" id="GO:0044209">
    <property type="term" value="P:AMP salvage"/>
    <property type="evidence" value="ECO:0007669"/>
    <property type="project" value="UniProtKB-UniRule"/>
</dbReference>
<evidence type="ECO:0000313" key="13">
    <source>
        <dbReference type="EMBL" id="TMQ62891.1"/>
    </source>
</evidence>
<dbReference type="Gene3D" id="3.40.50.2020">
    <property type="match status" value="1"/>
</dbReference>
<evidence type="ECO:0000256" key="5">
    <source>
        <dbReference type="ARBA" id="ARBA00008391"/>
    </source>
</evidence>
<evidence type="ECO:0000259" key="12">
    <source>
        <dbReference type="Pfam" id="PF00156"/>
    </source>
</evidence>
<sequence>MEWKPPESTSAALADWVRPVPDWPQPGVLFRDLTPLWADGPAWSRTVAALARPFDAKPPDLVLGIEARGFLVAAALAARWGVGIVLARKPGKLPASAHREDYELEYGRASLESHRDLLRPGTRVLIADDVIATGGTALAALAMVRALGCVPVGFAFIVEIAFLGGRAKLGGAVPVHSVIVYDKDGKTTVRE</sequence>
<dbReference type="EC" id="2.4.2.7" evidence="6 11"/>
<dbReference type="GO" id="GO:0006168">
    <property type="term" value="P:adenine salvage"/>
    <property type="evidence" value="ECO:0007669"/>
    <property type="project" value="InterPro"/>
</dbReference>
<name>A0A538TH24_UNCEI</name>
<evidence type="ECO:0000256" key="9">
    <source>
        <dbReference type="ARBA" id="ARBA00022679"/>
    </source>
</evidence>
<comment type="function">
    <text evidence="2 11">Catalyzes a salvage reaction resulting in the formation of AMP, that is energically less costly than de novo synthesis.</text>
</comment>
<dbReference type="InterPro" id="IPR000836">
    <property type="entry name" value="PRTase_dom"/>
</dbReference>
<dbReference type="SUPFAM" id="SSF53271">
    <property type="entry name" value="PRTase-like"/>
    <property type="match status" value="1"/>
</dbReference>
<dbReference type="Pfam" id="PF00156">
    <property type="entry name" value="Pribosyltran"/>
    <property type="match status" value="1"/>
</dbReference>
<keyword evidence="7 11" id="KW-0963">Cytoplasm</keyword>
<feature type="domain" description="Phosphoribosyltransferase" evidence="12">
    <location>
        <begin position="58"/>
        <end position="158"/>
    </location>
</feature>
<dbReference type="NCBIfam" id="NF002636">
    <property type="entry name" value="PRK02304.1-5"/>
    <property type="match status" value="1"/>
</dbReference>
<gene>
    <name evidence="11" type="primary">apt</name>
    <name evidence="13" type="ORF">E6K79_11590</name>
</gene>
<evidence type="ECO:0000256" key="2">
    <source>
        <dbReference type="ARBA" id="ARBA00003968"/>
    </source>
</evidence>
<evidence type="ECO:0000313" key="14">
    <source>
        <dbReference type="Proteomes" id="UP000317691"/>
    </source>
</evidence>
<proteinExistence type="inferred from homology"/>
<comment type="subcellular location">
    <subcellularLocation>
        <location evidence="3 11">Cytoplasm</location>
    </subcellularLocation>
</comment>
<dbReference type="EMBL" id="VBOZ01000035">
    <property type="protein sequence ID" value="TMQ62891.1"/>
    <property type="molecule type" value="Genomic_DNA"/>
</dbReference>
<dbReference type="CDD" id="cd06223">
    <property type="entry name" value="PRTases_typeI"/>
    <property type="match status" value="1"/>
</dbReference>
<evidence type="ECO:0000256" key="3">
    <source>
        <dbReference type="ARBA" id="ARBA00004496"/>
    </source>
</evidence>
<protein>
    <recommendedName>
        <fullName evidence="6 11">Adenine phosphoribosyltransferase</fullName>
        <shortName evidence="11">APRT</shortName>
        <ecNumber evidence="6 11">2.4.2.7</ecNumber>
    </recommendedName>
</protein>
<dbReference type="GO" id="GO:0016208">
    <property type="term" value="F:AMP binding"/>
    <property type="evidence" value="ECO:0007669"/>
    <property type="project" value="TreeGrafter"/>
</dbReference>
<dbReference type="NCBIfam" id="NF002634">
    <property type="entry name" value="PRK02304.1-3"/>
    <property type="match status" value="1"/>
</dbReference>
<evidence type="ECO:0000256" key="11">
    <source>
        <dbReference type="HAMAP-Rule" id="MF_00004"/>
    </source>
</evidence>
<dbReference type="GO" id="GO:0006166">
    <property type="term" value="P:purine ribonucleoside salvage"/>
    <property type="evidence" value="ECO:0007669"/>
    <property type="project" value="UniProtKB-KW"/>
</dbReference>
<dbReference type="AlphaFoldDB" id="A0A538TH24"/>
<evidence type="ECO:0000256" key="10">
    <source>
        <dbReference type="ARBA" id="ARBA00022726"/>
    </source>
</evidence>
<dbReference type="PANTHER" id="PTHR32315:SF3">
    <property type="entry name" value="ADENINE PHOSPHORIBOSYLTRANSFERASE"/>
    <property type="match status" value="1"/>
</dbReference>
<dbReference type="InterPro" id="IPR005764">
    <property type="entry name" value="Ade_phspho_trans"/>
</dbReference>
<evidence type="ECO:0000256" key="6">
    <source>
        <dbReference type="ARBA" id="ARBA00011893"/>
    </source>
</evidence>
<dbReference type="PANTHER" id="PTHR32315">
    <property type="entry name" value="ADENINE PHOSPHORIBOSYLTRANSFERASE"/>
    <property type="match status" value="1"/>
</dbReference>
<dbReference type="Proteomes" id="UP000317691">
    <property type="component" value="Unassembled WGS sequence"/>
</dbReference>
<evidence type="ECO:0000256" key="7">
    <source>
        <dbReference type="ARBA" id="ARBA00022490"/>
    </source>
</evidence>
<keyword evidence="8 11" id="KW-0328">Glycosyltransferase</keyword>
<dbReference type="InterPro" id="IPR029057">
    <property type="entry name" value="PRTase-like"/>
</dbReference>
<evidence type="ECO:0000256" key="1">
    <source>
        <dbReference type="ARBA" id="ARBA00000868"/>
    </source>
</evidence>
<evidence type="ECO:0000256" key="8">
    <source>
        <dbReference type="ARBA" id="ARBA00022676"/>
    </source>
</evidence>
<evidence type="ECO:0000256" key="4">
    <source>
        <dbReference type="ARBA" id="ARBA00004659"/>
    </source>
</evidence>
<comment type="caution">
    <text evidence="13">The sequence shown here is derived from an EMBL/GenBank/DDBJ whole genome shotgun (WGS) entry which is preliminary data.</text>
</comment>
<accession>A0A538TH24</accession>
<comment type="subunit">
    <text evidence="11">Homodimer.</text>
</comment>